<proteinExistence type="predicted"/>
<name>A0AA40FZM8_9HYME</name>
<dbReference type="AlphaFoldDB" id="A0AA40FZM8"/>
<comment type="caution">
    <text evidence="1">The sequence shown here is derived from an EMBL/GenBank/DDBJ whole genome shotgun (WGS) entry which is preliminary data.</text>
</comment>
<protein>
    <submittedName>
        <fullName evidence="1">Uncharacterized protein</fullName>
    </submittedName>
</protein>
<evidence type="ECO:0000313" key="2">
    <source>
        <dbReference type="Proteomes" id="UP001177670"/>
    </source>
</evidence>
<reference evidence="1" key="1">
    <citation type="submission" date="2021-10" db="EMBL/GenBank/DDBJ databases">
        <title>Melipona bicolor Genome sequencing and assembly.</title>
        <authorList>
            <person name="Araujo N.S."/>
            <person name="Arias M.C."/>
        </authorList>
    </citation>
    <scope>NUCLEOTIDE SEQUENCE</scope>
    <source>
        <strain evidence="1">USP_2M_L1-L4_2017</strain>
        <tissue evidence="1">Whole body</tissue>
    </source>
</reference>
<dbReference type="Proteomes" id="UP001177670">
    <property type="component" value="Unassembled WGS sequence"/>
</dbReference>
<accession>A0AA40FZM8</accession>
<sequence>MHLDLRAYTAPKCPRPIDKIYKYKKKRKPVTAKSPKNAKPIAKIGGRHGPLKSINSVFFRALLLKGEEVRAAESRRQWAEKVRAAGRGVLWCSLAPGVVGPDGLLIFDRKWYYG</sequence>
<keyword evidence="2" id="KW-1185">Reference proteome</keyword>
<organism evidence="1 2">
    <name type="scientific">Melipona bicolor</name>
    <dbReference type="NCBI Taxonomy" id="60889"/>
    <lineage>
        <taxon>Eukaryota</taxon>
        <taxon>Metazoa</taxon>
        <taxon>Ecdysozoa</taxon>
        <taxon>Arthropoda</taxon>
        <taxon>Hexapoda</taxon>
        <taxon>Insecta</taxon>
        <taxon>Pterygota</taxon>
        <taxon>Neoptera</taxon>
        <taxon>Endopterygota</taxon>
        <taxon>Hymenoptera</taxon>
        <taxon>Apocrita</taxon>
        <taxon>Aculeata</taxon>
        <taxon>Apoidea</taxon>
        <taxon>Anthophila</taxon>
        <taxon>Apidae</taxon>
        <taxon>Melipona</taxon>
    </lineage>
</organism>
<evidence type="ECO:0000313" key="1">
    <source>
        <dbReference type="EMBL" id="KAK1128267.1"/>
    </source>
</evidence>
<gene>
    <name evidence="1" type="ORF">K0M31_002737</name>
</gene>
<dbReference type="EMBL" id="JAHYIQ010000010">
    <property type="protein sequence ID" value="KAK1128267.1"/>
    <property type="molecule type" value="Genomic_DNA"/>
</dbReference>